<dbReference type="Gene3D" id="3.40.50.720">
    <property type="entry name" value="NAD(P)-binding Rossmann-like Domain"/>
    <property type="match status" value="1"/>
</dbReference>
<dbReference type="Gramene" id="PRQ17461">
    <property type="protein sequence ID" value="PRQ17461"/>
    <property type="gene ID" value="RchiOBHm_Chr7g0195261"/>
</dbReference>
<sequence length="345" mass="37929">MEKNKVSRVCVTGGSGYIGCWLVKTLLEKGHTVHATLRNLEDASKVGLLKSLPNADTNLLLFKADIYDPNEFEPAIEGCEFVFHVATPMQHDPQNSQYKDTAEAAVAGVRSIADSCIRSQTVKRLIYTASILSMSPRKDDGVGFRPLLDESCWTPLDASSTYGNAITMGYIKSKTLAEKAVLSHNDFDDGKLEVVTLPCGLVGGESLLSYLPTSVGVILAQLTGDLFSCNALKLMQEFMGSVPLVHIDDVCQAHIFCMEQPSMKGRFCCAVACHSIKEIAIYFQETYPEYKIQKKLTEGPEEGSQSDFSKLKKMGFEYKYGMKDILDDSVTWAKKLNGSSLSQVV</sequence>
<dbReference type="InterPro" id="IPR001509">
    <property type="entry name" value="Epimerase_deHydtase"/>
</dbReference>
<dbReference type="FunFam" id="3.40.50.720:FF:000645">
    <property type="entry name" value="Anthocyanidin reductase ((2S)-flavan-3-ol-forming)"/>
    <property type="match status" value="1"/>
</dbReference>
<dbReference type="InterPro" id="IPR050425">
    <property type="entry name" value="NAD(P)_dehydrat-like"/>
</dbReference>
<reference evidence="4 5" key="1">
    <citation type="journal article" date="2018" name="Nat. Genet.">
        <title>The Rosa genome provides new insights in the design of modern roses.</title>
        <authorList>
            <person name="Bendahmane M."/>
        </authorList>
    </citation>
    <scope>NUCLEOTIDE SEQUENCE [LARGE SCALE GENOMIC DNA]</scope>
    <source>
        <strain evidence="5">cv. Old Blush</strain>
    </source>
</reference>
<gene>
    <name evidence="4" type="ORF">RchiOBHm_Chr7g0195261</name>
</gene>
<keyword evidence="1" id="KW-0521">NADP</keyword>
<dbReference type="PANTHER" id="PTHR10366">
    <property type="entry name" value="NAD DEPENDENT EPIMERASE/DEHYDRATASE"/>
    <property type="match status" value="1"/>
</dbReference>
<dbReference type="EMBL" id="PDCK01000045">
    <property type="protein sequence ID" value="PRQ17461.1"/>
    <property type="molecule type" value="Genomic_DNA"/>
</dbReference>
<organism evidence="4 5">
    <name type="scientific">Rosa chinensis</name>
    <name type="common">China rose</name>
    <dbReference type="NCBI Taxonomy" id="74649"/>
    <lineage>
        <taxon>Eukaryota</taxon>
        <taxon>Viridiplantae</taxon>
        <taxon>Streptophyta</taxon>
        <taxon>Embryophyta</taxon>
        <taxon>Tracheophyta</taxon>
        <taxon>Spermatophyta</taxon>
        <taxon>Magnoliopsida</taxon>
        <taxon>eudicotyledons</taxon>
        <taxon>Gunneridae</taxon>
        <taxon>Pentapetalae</taxon>
        <taxon>rosids</taxon>
        <taxon>fabids</taxon>
        <taxon>Rosales</taxon>
        <taxon>Rosaceae</taxon>
        <taxon>Rosoideae</taxon>
        <taxon>Rosoideae incertae sedis</taxon>
        <taxon>Rosa</taxon>
    </lineage>
</organism>
<keyword evidence="5" id="KW-1185">Reference proteome</keyword>
<evidence type="ECO:0000313" key="5">
    <source>
        <dbReference type="Proteomes" id="UP000238479"/>
    </source>
</evidence>
<proteinExistence type="predicted"/>
<dbReference type="AlphaFoldDB" id="A0A2P6P699"/>
<dbReference type="Pfam" id="PF01370">
    <property type="entry name" value="Epimerase"/>
    <property type="match status" value="1"/>
</dbReference>
<dbReference type="OrthoDB" id="2735536at2759"/>
<evidence type="ECO:0000256" key="2">
    <source>
        <dbReference type="ARBA" id="ARBA00023002"/>
    </source>
</evidence>
<dbReference type="InterPro" id="IPR036291">
    <property type="entry name" value="NAD(P)-bd_dom_sf"/>
</dbReference>
<dbReference type="GO" id="GO:0033729">
    <property type="term" value="F:anthocyanidin reductase activity"/>
    <property type="evidence" value="ECO:0007669"/>
    <property type="project" value="UniProtKB-EC"/>
</dbReference>
<evidence type="ECO:0000259" key="3">
    <source>
        <dbReference type="Pfam" id="PF01370"/>
    </source>
</evidence>
<protein>
    <submittedName>
        <fullName evidence="4">Putative anthocyanidin reductase ((2R,3R)-flavan-3-ol-forming)</fullName>
        <ecNumber evidence="4">1.3.1.77</ecNumber>
    </submittedName>
</protein>
<dbReference type="GO" id="GO:0016616">
    <property type="term" value="F:oxidoreductase activity, acting on the CH-OH group of donors, NAD or NADP as acceptor"/>
    <property type="evidence" value="ECO:0007669"/>
    <property type="project" value="TreeGrafter"/>
</dbReference>
<dbReference type="OMA" id="HMEDVCE"/>
<comment type="caution">
    <text evidence="4">The sequence shown here is derived from an EMBL/GenBank/DDBJ whole genome shotgun (WGS) entry which is preliminary data.</text>
</comment>
<dbReference type="SUPFAM" id="SSF51735">
    <property type="entry name" value="NAD(P)-binding Rossmann-fold domains"/>
    <property type="match status" value="1"/>
</dbReference>
<keyword evidence="2 4" id="KW-0560">Oxidoreductase</keyword>
<dbReference type="PANTHER" id="PTHR10366:SF809">
    <property type="entry name" value="ANTHOCYANIDIN REDUCTASE"/>
    <property type="match status" value="1"/>
</dbReference>
<evidence type="ECO:0000256" key="1">
    <source>
        <dbReference type="ARBA" id="ARBA00022857"/>
    </source>
</evidence>
<dbReference type="STRING" id="74649.A0A2P6P699"/>
<accession>A0A2P6P699</accession>
<evidence type="ECO:0000313" key="4">
    <source>
        <dbReference type="EMBL" id="PRQ17461.1"/>
    </source>
</evidence>
<dbReference type="Proteomes" id="UP000238479">
    <property type="component" value="Chromosome 7"/>
</dbReference>
<name>A0A2P6P699_ROSCH</name>
<dbReference type="CDD" id="cd08958">
    <property type="entry name" value="FR_SDR_e"/>
    <property type="match status" value="1"/>
</dbReference>
<feature type="domain" description="NAD-dependent epimerase/dehydratase" evidence="3">
    <location>
        <begin position="9"/>
        <end position="262"/>
    </location>
</feature>
<dbReference type="EC" id="1.3.1.77" evidence="4"/>